<feature type="region of interest" description="Disordered" evidence="1">
    <location>
        <begin position="260"/>
        <end position="326"/>
    </location>
</feature>
<comment type="caution">
    <text evidence="3">The sequence shown here is derived from an EMBL/GenBank/DDBJ whole genome shotgun (WGS) entry which is preliminary data.</text>
</comment>
<dbReference type="InterPro" id="IPR041260">
    <property type="entry name" value="Sld7_C"/>
</dbReference>
<dbReference type="Pfam" id="PF18596">
    <property type="entry name" value="Sld7_C"/>
    <property type="match status" value="1"/>
</dbReference>
<dbReference type="Proteomes" id="UP000572817">
    <property type="component" value="Unassembled WGS sequence"/>
</dbReference>
<name>A0A8H4N0V1_9PEZI</name>
<accession>A0A8H4N0V1</accession>
<feature type="compositionally biased region" description="Polar residues" evidence="1">
    <location>
        <begin position="306"/>
        <end position="316"/>
    </location>
</feature>
<evidence type="ECO:0000313" key="3">
    <source>
        <dbReference type="EMBL" id="KAF4304780.1"/>
    </source>
</evidence>
<keyword evidence="4" id="KW-1185">Reference proteome</keyword>
<proteinExistence type="predicted"/>
<protein>
    <recommendedName>
        <fullName evidence="2">Sld7 C-terminal domain-containing protein</fullName>
    </recommendedName>
</protein>
<evidence type="ECO:0000259" key="2">
    <source>
        <dbReference type="Pfam" id="PF18596"/>
    </source>
</evidence>
<evidence type="ECO:0000313" key="4">
    <source>
        <dbReference type="Proteomes" id="UP000572817"/>
    </source>
</evidence>
<gene>
    <name evidence="3" type="ORF">GTA08_BOTSDO08066</name>
</gene>
<feature type="compositionally biased region" description="Low complexity" evidence="1">
    <location>
        <begin position="230"/>
        <end position="239"/>
    </location>
</feature>
<feature type="region of interest" description="Disordered" evidence="1">
    <location>
        <begin position="162"/>
        <end position="239"/>
    </location>
</feature>
<organism evidence="3 4">
    <name type="scientific">Botryosphaeria dothidea</name>
    <dbReference type="NCBI Taxonomy" id="55169"/>
    <lineage>
        <taxon>Eukaryota</taxon>
        <taxon>Fungi</taxon>
        <taxon>Dikarya</taxon>
        <taxon>Ascomycota</taxon>
        <taxon>Pezizomycotina</taxon>
        <taxon>Dothideomycetes</taxon>
        <taxon>Dothideomycetes incertae sedis</taxon>
        <taxon>Botryosphaeriales</taxon>
        <taxon>Botryosphaeriaceae</taxon>
        <taxon>Botryosphaeria</taxon>
    </lineage>
</organism>
<reference evidence="3" key="1">
    <citation type="submission" date="2020-04" db="EMBL/GenBank/DDBJ databases">
        <title>Genome Assembly and Annotation of Botryosphaeria dothidea sdau 11-99, a Latent Pathogen of Apple Fruit Ring Rot in China.</title>
        <authorList>
            <person name="Yu C."/>
            <person name="Diao Y."/>
            <person name="Lu Q."/>
            <person name="Zhao J."/>
            <person name="Cui S."/>
            <person name="Peng C."/>
            <person name="He B."/>
            <person name="Liu H."/>
        </authorList>
    </citation>
    <scope>NUCLEOTIDE SEQUENCE [LARGE SCALE GENOMIC DNA]</scope>
    <source>
        <strain evidence="3">Sdau11-99</strain>
    </source>
</reference>
<sequence length="449" mass="47688">MDVWRGDIELPGSGAIQNVELVAARGPAPSLDCISLRFLAVVDVARIPLYLAVGPSLDVYSQSDATQEWFSALLLGGHVPEKDAEPWWQQTSTAQSPIGILIEIHQGPNSTSSPAITEILFYAAISDVSANPTSSPTDATTAVTIKALPLSSDLLHKLPAVTTPPLSPQLPVPSDSDPLSITAEFLPPLFPDPNETHHQHTRKRQSVSSLFDEATERRKRARRKGGEGISAAAASASASAKLITAPPSLPLQHRRSVSDVLDPAKSAAGSRPGSSEGRPLSRSPSLSGDAIIGRKAATEGGKRSASGLSRMTSVTEGSAAGEAEGQQTVELRNKDVISRLVMAGMRMYGLQQRKKTGRKGSMAGAEEVVTPEDAAKDEEYKLVYHQAYRGTVFAMRNHIGSALLTLHMEQLRETVDKLLAIFCTDPLVAPLPVEHSSAAVTPAGKQPFA</sequence>
<feature type="domain" description="Sld7 C-terminal" evidence="2">
    <location>
        <begin position="331"/>
        <end position="423"/>
    </location>
</feature>
<dbReference type="AlphaFoldDB" id="A0A8H4N0V1"/>
<evidence type="ECO:0000256" key="1">
    <source>
        <dbReference type="SAM" id="MobiDB-lite"/>
    </source>
</evidence>
<dbReference type="EMBL" id="WWBZ02000051">
    <property type="protein sequence ID" value="KAF4304780.1"/>
    <property type="molecule type" value="Genomic_DNA"/>
</dbReference>
<dbReference type="OrthoDB" id="4205424at2759"/>